<evidence type="ECO:0000313" key="2">
    <source>
        <dbReference type="EMBL" id="GAA4513297.1"/>
    </source>
</evidence>
<dbReference type="PANTHER" id="PTHR46825">
    <property type="entry name" value="D-ALANYL-D-ALANINE-CARBOXYPEPTIDASE/ENDOPEPTIDASE AMPH"/>
    <property type="match status" value="1"/>
</dbReference>
<dbReference type="RefSeq" id="WP_345065240.1">
    <property type="nucleotide sequence ID" value="NZ_BAABGR010000006.1"/>
</dbReference>
<evidence type="ECO:0000313" key="3">
    <source>
        <dbReference type="Proteomes" id="UP001500394"/>
    </source>
</evidence>
<dbReference type="Gene3D" id="3.40.710.10">
    <property type="entry name" value="DD-peptidase/beta-lactamase superfamily"/>
    <property type="match status" value="1"/>
</dbReference>
<proteinExistence type="predicted"/>
<dbReference type="InterPro" id="IPR001466">
    <property type="entry name" value="Beta-lactam-related"/>
</dbReference>
<feature type="domain" description="Beta-lactamase-related" evidence="1">
    <location>
        <begin position="2"/>
        <end position="264"/>
    </location>
</feature>
<dbReference type="Pfam" id="PF00144">
    <property type="entry name" value="Beta-lactamase"/>
    <property type="match status" value="1"/>
</dbReference>
<name>A0ABP8QYE7_9SPHI</name>
<dbReference type="SUPFAM" id="SSF56601">
    <property type="entry name" value="beta-lactamase/transpeptidase-like"/>
    <property type="match status" value="1"/>
</dbReference>
<evidence type="ECO:0000259" key="1">
    <source>
        <dbReference type="Pfam" id="PF00144"/>
    </source>
</evidence>
<dbReference type="InterPro" id="IPR050491">
    <property type="entry name" value="AmpC-like"/>
</dbReference>
<dbReference type="PANTHER" id="PTHR46825:SF9">
    <property type="entry name" value="BETA-LACTAMASE-RELATED DOMAIN-CONTAINING PROTEIN"/>
    <property type="match status" value="1"/>
</dbReference>
<dbReference type="Proteomes" id="UP001500394">
    <property type="component" value="Unassembled WGS sequence"/>
</dbReference>
<comment type="caution">
    <text evidence="2">The sequence shown here is derived from an EMBL/GenBank/DDBJ whole genome shotgun (WGS) entry which is preliminary data.</text>
</comment>
<gene>
    <name evidence="2" type="ORF">GCM10023173_08770</name>
</gene>
<organism evidence="2 3">
    <name type="scientific">Sphingobacterium thermophilum</name>
    <dbReference type="NCBI Taxonomy" id="768534"/>
    <lineage>
        <taxon>Bacteria</taxon>
        <taxon>Pseudomonadati</taxon>
        <taxon>Bacteroidota</taxon>
        <taxon>Sphingobacteriia</taxon>
        <taxon>Sphingobacteriales</taxon>
        <taxon>Sphingobacteriaceae</taxon>
        <taxon>Sphingobacterium</taxon>
    </lineage>
</organism>
<keyword evidence="3" id="KW-1185">Reference proteome</keyword>
<reference evidence="3" key="1">
    <citation type="journal article" date="2019" name="Int. J. Syst. Evol. Microbiol.">
        <title>The Global Catalogue of Microorganisms (GCM) 10K type strain sequencing project: providing services to taxonomists for standard genome sequencing and annotation.</title>
        <authorList>
            <consortium name="The Broad Institute Genomics Platform"/>
            <consortium name="The Broad Institute Genome Sequencing Center for Infectious Disease"/>
            <person name="Wu L."/>
            <person name="Ma J."/>
        </authorList>
    </citation>
    <scope>NUCLEOTIDE SEQUENCE [LARGE SCALE GENOMIC DNA]</scope>
    <source>
        <strain evidence="3">JCM 17858</strain>
    </source>
</reference>
<sequence>MDINKPVVHYLADFPYGDSITIKHLLSHTGGLPNLIPLAWIHLDAEHHNFDEQEFFQSIIQKNAKSQALPGVKFNYSNLGYVILGNLIETVSGTSFKTYVEDHIIAKLAIDNEVLGFTIPHPANHAKGYHPKWSLTNMVLGFFVDKKKFMATTERKWRAFNLFHVNGSAYGGLIGPPMAFVKYIQALLTKDLLISDYYKNCLFEEQFIAKGRKTGMCLSWFKGRLNGHTYYCHAGGGGGYYSEIRIYPELNRGSVIFFNRSGMKDERFFG</sequence>
<accession>A0ABP8QYE7</accession>
<dbReference type="InterPro" id="IPR012338">
    <property type="entry name" value="Beta-lactam/transpept-like"/>
</dbReference>
<protein>
    <recommendedName>
        <fullName evidence="1">Beta-lactamase-related domain-containing protein</fullName>
    </recommendedName>
</protein>
<dbReference type="EMBL" id="BAABGR010000006">
    <property type="protein sequence ID" value="GAA4513297.1"/>
    <property type="molecule type" value="Genomic_DNA"/>
</dbReference>